<dbReference type="SFLD" id="SFLDS00003">
    <property type="entry name" value="Haloacid_Dehalogenase"/>
    <property type="match status" value="1"/>
</dbReference>
<accession>A0ABU3F4Z9</accession>
<comment type="caution">
    <text evidence="1">The sequence shown here is derived from an EMBL/GenBank/DDBJ whole genome shotgun (WGS) entry which is preliminary data.</text>
</comment>
<dbReference type="SFLD" id="SFLDG01135">
    <property type="entry name" value="C1.5.6:_HAD__Beta-PGM__Phospha"/>
    <property type="match status" value="1"/>
</dbReference>
<sequence length="210" mass="23538">MTTTLLFDIDGTLMDTEEVMVKSLQATLEEQKNLTLPTHDLDFILGIPGKKALEKFSSSESEIAFLHECWVKNVERFLDYAEIFPGIRELLFELKKMAIPLGVVTSKTNQSMKTEFEPYGLSDYFTTVVTASHTEKHKPNPDPINLALELSGAKKAQAIYIGDSIYDMQSAHAAGIDFALAKWGAKENTEFAQSDIILAEPNDLLKYIER</sequence>
<dbReference type="Pfam" id="PF13419">
    <property type="entry name" value="HAD_2"/>
    <property type="match status" value="1"/>
</dbReference>
<dbReference type="Gene3D" id="3.40.50.1000">
    <property type="entry name" value="HAD superfamily/HAD-like"/>
    <property type="match status" value="1"/>
</dbReference>
<dbReference type="NCBIfam" id="TIGR01509">
    <property type="entry name" value="HAD-SF-IA-v3"/>
    <property type="match status" value="1"/>
</dbReference>
<dbReference type="Gene3D" id="1.10.150.240">
    <property type="entry name" value="Putative phosphatase, domain 2"/>
    <property type="match status" value="1"/>
</dbReference>
<dbReference type="RefSeq" id="WP_311823513.1">
    <property type="nucleotide sequence ID" value="NZ_JARPYF010000016.1"/>
</dbReference>
<keyword evidence="2" id="KW-1185">Reference proteome</keyword>
<dbReference type="PANTHER" id="PTHR43434:SF26">
    <property type="entry name" value="PYROPHOSPHATASE PPAX"/>
    <property type="match status" value="1"/>
</dbReference>
<dbReference type="Proteomes" id="UP001252875">
    <property type="component" value="Unassembled WGS sequence"/>
</dbReference>
<name>A0ABU3F4Z9_9ENTE</name>
<evidence type="ECO:0000313" key="1">
    <source>
        <dbReference type="EMBL" id="MDT2602205.1"/>
    </source>
</evidence>
<protein>
    <submittedName>
        <fullName evidence="1">HAD family hydrolase</fullName>
    </submittedName>
</protein>
<dbReference type="InterPro" id="IPR023198">
    <property type="entry name" value="PGP-like_dom2"/>
</dbReference>
<dbReference type="GO" id="GO:0016787">
    <property type="term" value="F:hydrolase activity"/>
    <property type="evidence" value="ECO:0007669"/>
    <property type="project" value="UniProtKB-KW"/>
</dbReference>
<keyword evidence="1" id="KW-0378">Hydrolase</keyword>
<dbReference type="SFLD" id="SFLDG01129">
    <property type="entry name" value="C1.5:_HAD__Beta-PGM__Phosphata"/>
    <property type="match status" value="1"/>
</dbReference>
<dbReference type="PANTHER" id="PTHR43434">
    <property type="entry name" value="PHOSPHOGLYCOLATE PHOSPHATASE"/>
    <property type="match status" value="1"/>
</dbReference>
<dbReference type="InterPro" id="IPR036412">
    <property type="entry name" value="HAD-like_sf"/>
</dbReference>
<proteinExistence type="predicted"/>
<dbReference type="InterPro" id="IPR050155">
    <property type="entry name" value="HAD-like_hydrolase_sf"/>
</dbReference>
<reference evidence="1 2" key="1">
    <citation type="submission" date="2023-03" db="EMBL/GenBank/DDBJ databases">
        <authorList>
            <person name="Shen W."/>
            <person name="Cai J."/>
        </authorList>
    </citation>
    <scope>NUCLEOTIDE SEQUENCE [LARGE SCALE GENOMIC DNA]</scope>
    <source>
        <strain evidence="1 2">D6-4</strain>
    </source>
</reference>
<dbReference type="InterPro" id="IPR041492">
    <property type="entry name" value="HAD_2"/>
</dbReference>
<evidence type="ECO:0000313" key="2">
    <source>
        <dbReference type="Proteomes" id="UP001252875"/>
    </source>
</evidence>
<dbReference type="SUPFAM" id="SSF56784">
    <property type="entry name" value="HAD-like"/>
    <property type="match status" value="1"/>
</dbReference>
<dbReference type="NCBIfam" id="TIGR01549">
    <property type="entry name" value="HAD-SF-IA-v1"/>
    <property type="match status" value="1"/>
</dbReference>
<gene>
    <name evidence="1" type="ORF">P7D85_20805</name>
</gene>
<dbReference type="InterPro" id="IPR006439">
    <property type="entry name" value="HAD-SF_hydro_IA"/>
</dbReference>
<dbReference type="InterPro" id="IPR023214">
    <property type="entry name" value="HAD_sf"/>
</dbReference>
<organism evidence="1 2">
    <name type="scientific">Enterococcus hulanensis</name>
    <dbReference type="NCBI Taxonomy" id="2559929"/>
    <lineage>
        <taxon>Bacteria</taxon>
        <taxon>Bacillati</taxon>
        <taxon>Bacillota</taxon>
        <taxon>Bacilli</taxon>
        <taxon>Lactobacillales</taxon>
        <taxon>Enterococcaceae</taxon>
        <taxon>Enterococcus</taxon>
    </lineage>
</organism>
<dbReference type="EMBL" id="JARPYI010000017">
    <property type="protein sequence ID" value="MDT2602205.1"/>
    <property type="molecule type" value="Genomic_DNA"/>
</dbReference>
<dbReference type="PRINTS" id="PR00413">
    <property type="entry name" value="HADHALOGNASE"/>
</dbReference>